<name>A0ABW4TPD8_9ACTN</name>
<protein>
    <recommendedName>
        <fullName evidence="3">SRPBCC family protein</fullName>
    </recommendedName>
</protein>
<dbReference type="InterPro" id="IPR023393">
    <property type="entry name" value="START-like_dom_sf"/>
</dbReference>
<keyword evidence="2" id="KW-1185">Reference proteome</keyword>
<evidence type="ECO:0000313" key="1">
    <source>
        <dbReference type="EMBL" id="MFD1947830.1"/>
    </source>
</evidence>
<comment type="caution">
    <text evidence="1">The sequence shown here is derived from an EMBL/GenBank/DDBJ whole genome shotgun (WGS) entry which is preliminary data.</text>
</comment>
<gene>
    <name evidence="1" type="ORF">ACFSDE_13605</name>
</gene>
<dbReference type="EMBL" id="JBHUGD010000003">
    <property type="protein sequence ID" value="MFD1947830.1"/>
    <property type="molecule type" value="Genomic_DNA"/>
</dbReference>
<dbReference type="Gene3D" id="3.30.530.20">
    <property type="match status" value="1"/>
</dbReference>
<dbReference type="SUPFAM" id="SSF55961">
    <property type="entry name" value="Bet v1-like"/>
    <property type="match status" value="1"/>
</dbReference>
<sequence>MRVEAAGDASADVVWERYTSPSQWPGWAPQISRVDADDDPIVAGTRGTVHGPLFTFAPFRIRYVDDRARTWSWWVGFGPAGVGMDHGVDETGSGSVAWVRIHAHRWLAAPYAPIARLALKRLVRS</sequence>
<evidence type="ECO:0008006" key="3">
    <source>
        <dbReference type="Google" id="ProtNLM"/>
    </source>
</evidence>
<reference evidence="2" key="1">
    <citation type="journal article" date="2019" name="Int. J. Syst. Evol. Microbiol.">
        <title>The Global Catalogue of Microorganisms (GCM) 10K type strain sequencing project: providing services to taxonomists for standard genome sequencing and annotation.</title>
        <authorList>
            <consortium name="The Broad Institute Genomics Platform"/>
            <consortium name="The Broad Institute Genome Sequencing Center for Infectious Disease"/>
            <person name="Wu L."/>
            <person name="Ma J."/>
        </authorList>
    </citation>
    <scope>NUCLEOTIDE SEQUENCE [LARGE SCALE GENOMIC DNA]</scope>
    <source>
        <strain evidence="2">CGMCC 1.12477</strain>
    </source>
</reference>
<dbReference type="Proteomes" id="UP001597351">
    <property type="component" value="Unassembled WGS sequence"/>
</dbReference>
<organism evidence="1 2">
    <name type="scientific">Nocardioides aestuarii</name>
    <dbReference type="NCBI Taxonomy" id="252231"/>
    <lineage>
        <taxon>Bacteria</taxon>
        <taxon>Bacillati</taxon>
        <taxon>Actinomycetota</taxon>
        <taxon>Actinomycetes</taxon>
        <taxon>Propionibacteriales</taxon>
        <taxon>Nocardioidaceae</taxon>
        <taxon>Nocardioides</taxon>
    </lineage>
</organism>
<evidence type="ECO:0000313" key="2">
    <source>
        <dbReference type="Proteomes" id="UP001597351"/>
    </source>
</evidence>
<proteinExistence type="predicted"/>
<dbReference type="RefSeq" id="WP_343919288.1">
    <property type="nucleotide sequence ID" value="NZ_BAAAJT010000002.1"/>
</dbReference>
<accession>A0ABW4TPD8</accession>